<reference evidence="14 15" key="1">
    <citation type="submission" date="2018-03" db="EMBL/GenBank/DDBJ databases">
        <title>Genomic Encyclopedia of Archaeal and Bacterial Type Strains, Phase II (KMG-II): from individual species to whole genera.</title>
        <authorList>
            <person name="Goeker M."/>
        </authorList>
    </citation>
    <scope>NUCLEOTIDE SEQUENCE [LARGE SCALE GENOMIC DNA]</scope>
    <source>
        <strain evidence="14 15">DSM 100065</strain>
    </source>
</reference>
<feature type="compositionally biased region" description="Acidic residues" evidence="10">
    <location>
        <begin position="513"/>
        <end position="523"/>
    </location>
</feature>
<dbReference type="NCBIfam" id="TIGR01129">
    <property type="entry name" value="secD"/>
    <property type="match status" value="1"/>
</dbReference>
<evidence type="ECO:0000259" key="12">
    <source>
        <dbReference type="Pfam" id="PF21760"/>
    </source>
</evidence>
<comment type="subunit">
    <text evidence="9">Forms a complex with SecF. Part of the essential Sec protein translocation apparatus which comprises SecA, SecYEG and auxiliary proteins SecDF. Other proteins may also be involved.</text>
</comment>
<sequence>MPVARYFISFALLLAVIYAAFLFGGKGLTPKLGLDLQGGTTVTLRALTSKGNAPSAQDLNVARQIIQNRVNGLGVTSAEVTTEGDRNIVISIPGAGSEEAKQLGQTALLELRPVVQAVGKSAPGQSAANPKGTTATDKVVTVNQGAATPEEAATIATTLDCSATNLAPPPPAKQYMAACGADGTTYVLGPVIIKGTSIKDASSSFDTQGGQGWQVSLDFNNAGSAIWSKYTAENIGKNVAFVLDQKILSAPTINSAIPGTTSITGSFTKKSAGDLANSLKFGALPLNFTQSEAQTISATLGLASLEAGLIAGAIGLALVILYCLLYYRLLGIVTILSLALSAAVIYPILVLLGRGIGLTLSLSGIAGFIVAIGITADSFVVYFERIKDEVMDGRSTKSAVPRAWVRARRTILSADAVSFLAAAILYFLTVGEVKGFAFTLGLSTVLDLIVVFLFTHPLVSWLSRFRWFASPTFSGLGRNVRHSRTHEAESRAKKAAKAKRAASKNAVGKNDVEPPDEDPDDDSVTPTLSDGKSDTTVGASAKERAAARRAALSAKES</sequence>
<dbReference type="HAMAP" id="MF_01463_B">
    <property type="entry name" value="SecD_B"/>
    <property type="match status" value="1"/>
</dbReference>
<dbReference type="Gene3D" id="3.30.1360.200">
    <property type="match status" value="1"/>
</dbReference>
<feature type="domain" description="SecDF P1 head subdomain" evidence="13">
    <location>
        <begin position="182"/>
        <end position="285"/>
    </location>
</feature>
<organism evidence="14 15">
    <name type="scientific">Antricoccus suffuscus</name>
    <dbReference type="NCBI Taxonomy" id="1629062"/>
    <lineage>
        <taxon>Bacteria</taxon>
        <taxon>Bacillati</taxon>
        <taxon>Actinomycetota</taxon>
        <taxon>Actinomycetes</taxon>
        <taxon>Geodermatophilales</taxon>
        <taxon>Antricoccaceae</taxon>
        <taxon>Antricoccus</taxon>
    </lineage>
</organism>
<keyword evidence="7 9" id="KW-0811">Translocation</keyword>
<dbReference type="OrthoDB" id="5240379at2"/>
<dbReference type="InterPro" id="IPR048634">
    <property type="entry name" value="SecD_SecF_C"/>
</dbReference>
<feature type="compositionally biased region" description="Basic residues" evidence="10">
    <location>
        <begin position="493"/>
        <end position="502"/>
    </location>
</feature>
<evidence type="ECO:0000256" key="4">
    <source>
        <dbReference type="ARBA" id="ARBA00022692"/>
    </source>
</evidence>
<dbReference type="GO" id="GO:0043952">
    <property type="term" value="P:protein transport by the Sec complex"/>
    <property type="evidence" value="ECO:0007669"/>
    <property type="project" value="UniProtKB-UniRule"/>
</dbReference>
<dbReference type="Pfam" id="PF02355">
    <property type="entry name" value="SecD_SecF_C"/>
    <property type="match status" value="1"/>
</dbReference>
<evidence type="ECO:0000256" key="5">
    <source>
        <dbReference type="ARBA" id="ARBA00022927"/>
    </source>
</evidence>
<evidence type="ECO:0000313" key="15">
    <source>
        <dbReference type="Proteomes" id="UP000237752"/>
    </source>
</evidence>
<evidence type="ECO:0000256" key="6">
    <source>
        <dbReference type="ARBA" id="ARBA00022989"/>
    </source>
</evidence>
<feature type="domain" description="Protein export membrane protein SecD/SecF C-terminal" evidence="11">
    <location>
        <begin position="287"/>
        <end position="463"/>
    </location>
</feature>
<feature type="transmembrane region" description="Helical" evidence="9">
    <location>
        <begin position="358"/>
        <end position="383"/>
    </location>
</feature>
<dbReference type="InterPro" id="IPR001036">
    <property type="entry name" value="Acrflvin-R"/>
</dbReference>
<feature type="compositionally biased region" description="Low complexity" evidence="10">
    <location>
        <begin position="548"/>
        <end position="557"/>
    </location>
</feature>
<dbReference type="InterPro" id="IPR048631">
    <property type="entry name" value="SecD_1st"/>
</dbReference>
<dbReference type="EMBL" id="PVUE01000015">
    <property type="protein sequence ID" value="PRZ40610.1"/>
    <property type="molecule type" value="Genomic_DNA"/>
</dbReference>
<evidence type="ECO:0000259" key="13">
    <source>
        <dbReference type="Pfam" id="PF22599"/>
    </source>
</evidence>
<keyword evidence="8 9" id="KW-0472">Membrane</keyword>
<dbReference type="PANTHER" id="PTHR30081:SF1">
    <property type="entry name" value="PROTEIN TRANSLOCASE SUBUNIT SECD"/>
    <property type="match status" value="1"/>
</dbReference>
<dbReference type="GO" id="GO:0006605">
    <property type="term" value="P:protein targeting"/>
    <property type="evidence" value="ECO:0007669"/>
    <property type="project" value="UniProtKB-UniRule"/>
</dbReference>
<evidence type="ECO:0000256" key="8">
    <source>
        <dbReference type="ARBA" id="ARBA00023136"/>
    </source>
</evidence>
<dbReference type="Pfam" id="PF22599">
    <property type="entry name" value="SecDF_P1_head"/>
    <property type="match status" value="1"/>
</dbReference>
<comment type="caution">
    <text evidence="14">The sequence shown here is derived from an EMBL/GenBank/DDBJ whole genome shotgun (WGS) entry which is preliminary data.</text>
</comment>
<keyword evidence="6 9" id="KW-1133">Transmembrane helix</keyword>
<comment type="similarity">
    <text evidence="9">Belongs to the SecD/SecF family. SecD subfamily.</text>
</comment>
<feature type="transmembrane region" description="Helical" evidence="9">
    <location>
        <begin position="329"/>
        <end position="352"/>
    </location>
</feature>
<gene>
    <name evidence="9" type="primary">secD</name>
    <name evidence="14" type="ORF">CLV47_11537</name>
</gene>
<dbReference type="InterPro" id="IPR005791">
    <property type="entry name" value="SecD"/>
</dbReference>
<evidence type="ECO:0000313" key="14">
    <source>
        <dbReference type="EMBL" id="PRZ40610.1"/>
    </source>
</evidence>
<comment type="caution">
    <text evidence="9">Lacks conserved residue(s) required for the propagation of feature annotation.</text>
</comment>
<dbReference type="GO" id="GO:0065002">
    <property type="term" value="P:intracellular protein transmembrane transport"/>
    <property type="evidence" value="ECO:0007669"/>
    <property type="project" value="UniProtKB-UniRule"/>
</dbReference>
<dbReference type="PRINTS" id="PR00702">
    <property type="entry name" value="ACRIFLAVINRP"/>
</dbReference>
<evidence type="ECO:0000256" key="1">
    <source>
        <dbReference type="ARBA" id="ARBA00004651"/>
    </source>
</evidence>
<dbReference type="Gene3D" id="1.20.1640.10">
    <property type="entry name" value="Multidrug efflux transporter AcrB transmembrane domain"/>
    <property type="match status" value="1"/>
</dbReference>
<feature type="compositionally biased region" description="Polar residues" evidence="10">
    <location>
        <begin position="528"/>
        <end position="538"/>
    </location>
</feature>
<name>A0A2T0ZW93_9ACTN</name>
<feature type="domain" description="Protein translocase subunit SecDF P1" evidence="12">
    <location>
        <begin position="61"/>
        <end position="114"/>
    </location>
</feature>
<keyword evidence="5 9" id="KW-0653">Protein transport</keyword>
<evidence type="ECO:0000256" key="7">
    <source>
        <dbReference type="ARBA" id="ARBA00023010"/>
    </source>
</evidence>
<feature type="region of interest" description="Disordered" evidence="10">
    <location>
        <begin position="479"/>
        <end position="557"/>
    </location>
</feature>
<dbReference type="PANTHER" id="PTHR30081">
    <property type="entry name" value="PROTEIN-EXPORT MEMBRANE PROTEIN SEC"/>
    <property type="match status" value="1"/>
</dbReference>
<dbReference type="Proteomes" id="UP000237752">
    <property type="component" value="Unassembled WGS sequence"/>
</dbReference>
<keyword evidence="3 9" id="KW-1003">Cell membrane</keyword>
<evidence type="ECO:0000256" key="2">
    <source>
        <dbReference type="ARBA" id="ARBA00022448"/>
    </source>
</evidence>
<protein>
    <recommendedName>
        <fullName evidence="9">Protein translocase subunit SecD</fullName>
    </recommendedName>
</protein>
<dbReference type="GO" id="GO:0005886">
    <property type="term" value="C:plasma membrane"/>
    <property type="evidence" value="ECO:0007669"/>
    <property type="project" value="UniProtKB-SubCell"/>
</dbReference>
<dbReference type="Gene3D" id="3.30.70.3220">
    <property type="match status" value="1"/>
</dbReference>
<dbReference type="InterPro" id="IPR055344">
    <property type="entry name" value="SecD_SecF_C_bact"/>
</dbReference>
<keyword evidence="4 9" id="KW-0812">Transmembrane</keyword>
<feature type="transmembrane region" description="Helical" evidence="9">
    <location>
        <begin position="411"/>
        <end position="429"/>
    </location>
</feature>
<dbReference type="InterPro" id="IPR022813">
    <property type="entry name" value="SecD/SecF_arch_bac"/>
</dbReference>
<keyword evidence="2 9" id="KW-0813">Transport</keyword>
<dbReference type="GO" id="GO:0015450">
    <property type="term" value="F:protein-transporting ATPase activity"/>
    <property type="evidence" value="ECO:0007669"/>
    <property type="project" value="InterPro"/>
</dbReference>
<feature type="transmembrane region" description="Helical" evidence="9">
    <location>
        <begin position="300"/>
        <end position="322"/>
    </location>
</feature>
<proteinExistence type="inferred from homology"/>
<dbReference type="Pfam" id="PF21760">
    <property type="entry name" value="SecD_1st"/>
    <property type="match status" value="1"/>
</dbReference>
<dbReference type="SUPFAM" id="SSF82866">
    <property type="entry name" value="Multidrug efflux transporter AcrB transmembrane domain"/>
    <property type="match status" value="1"/>
</dbReference>
<evidence type="ECO:0000256" key="9">
    <source>
        <dbReference type="HAMAP-Rule" id="MF_01463"/>
    </source>
</evidence>
<keyword evidence="15" id="KW-1185">Reference proteome</keyword>
<evidence type="ECO:0000259" key="11">
    <source>
        <dbReference type="Pfam" id="PF02355"/>
    </source>
</evidence>
<feature type="transmembrane region" description="Helical" evidence="9">
    <location>
        <begin position="435"/>
        <end position="459"/>
    </location>
</feature>
<dbReference type="NCBIfam" id="TIGR00916">
    <property type="entry name" value="2A0604s01"/>
    <property type="match status" value="1"/>
</dbReference>
<accession>A0A2T0ZW93</accession>
<comment type="function">
    <text evidence="9">Part of the Sec protein translocase complex. Interacts with the SecYEG preprotein conducting channel. SecDF uses the proton motive force (PMF) to complete protein translocation after the ATP-dependent function of SecA.</text>
</comment>
<dbReference type="InterPro" id="IPR054384">
    <property type="entry name" value="SecDF_P1_head"/>
</dbReference>
<dbReference type="AlphaFoldDB" id="A0A2T0ZW93"/>
<evidence type="ECO:0000256" key="10">
    <source>
        <dbReference type="SAM" id="MobiDB-lite"/>
    </source>
</evidence>
<evidence type="ECO:0000256" key="3">
    <source>
        <dbReference type="ARBA" id="ARBA00022475"/>
    </source>
</evidence>
<comment type="subcellular location">
    <subcellularLocation>
        <location evidence="1 9">Cell membrane</location>
        <topology evidence="1 9">Multi-pass membrane protein</topology>
    </subcellularLocation>
</comment>